<gene>
    <name evidence="1" type="ORF">S06H3_62498</name>
</gene>
<reference evidence="1" key="1">
    <citation type="journal article" date="2014" name="Front. Microbiol.">
        <title>High frequency of phylogenetically diverse reductive dehalogenase-homologous genes in deep subseafloor sedimentary metagenomes.</title>
        <authorList>
            <person name="Kawai M."/>
            <person name="Futagami T."/>
            <person name="Toyoda A."/>
            <person name="Takaki Y."/>
            <person name="Nishi S."/>
            <person name="Hori S."/>
            <person name="Arai W."/>
            <person name="Tsubouchi T."/>
            <person name="Morono Y."/>
            <person name="Uchiyama I."/>
            <person name="Ito T."/>
            <person name="Fujiyama A."/>
            <person name="Inagaki F."/>
            <person name="Takami H."/>
        </authorList>
    </citation>
    <scope>NUCLEOTIDE SEQUENCE</scope>
    <source>
        <strain evidence="1">Expedition CK06-06</strain>
    </source>
</reference>
<name>X1NXK6_9ZZZZ</name>
<organism evidence="1">
    <name type="scientific">marine sediment metagenome</name>
    <dbReference type="NCBI Taxonomy" id="412755"/>
    <lineage>
        <taxon>unclassified sequences</taxon>
        <taxon>metagenomes</taxon>
        <taxon>ecological metagenomes</taxon>
    </lineage>
</organism>
<evidence type="ECO:0000313" key="1">
    <source>
        <dbReference type="EMBL" id="GAI48792.1"/>
    </source>
</evidence>
<sequence length="49" mass="6008">STFSFFNTWDSNYWGEPRDSPYIIKGTLLFLFIPWFNFDWHPAQEPYDI</sequence>
<proteinExistence type="predicted"/>
<feature type="non-terminal residue" evidence="1">
    <location>
        <position position="1"/>
    </location>
</feature>
<dbReference type="EMBL" id="BARV01041228">
    <property type="protein sequence ID" value="GAI48792.1"/>
    <property type="molecule type" value="Genomic_DNA"/>
</dbReference>
<accession>X1NXK6</accession>
<protein>
    <submittedName>
        <fullName evidence="1">Uncharacterized protein</fullName>
    </submittedName>
</protein>
<comment type="caution">
    <text evidence="1">The sequence shown here is derived from an EMBL/GenBank/DDBJ whole genome shotgun (WGS) entry which is preliminary data.</text>
</comment>
<dbReference type="AlphaFoldDB" id="X1NXK6"/>